<protein>
    <submittedName>
        <fullName evidence="1">Uncharacterized protein</fullName>
    </submittedName>
</protein>
<dbReference type="OMA" id="CAGGQSP"/>
<dbReference type="Ensembl" id="ENSSMRT00000012013.1">
    <property type="protein sequence ID" value="ENSSMRP00000010307.1"/>
    <property type="gene ID" value="ENSSMRG00000008182.1"/>
</dbReference>
<accession>A0A8D0BMK6</accession>
<organism evidence="1 2">
    <name type="scientific">Salvator merianae</name>
    <name type="common">Argentine black and white tegu</name>
    <name type="synonym">Tupinambis merianae</name>
    <dbReference type="NCBI Taxonomy" id="96440"/>
    <lineage>
        <taxon>Eukaryota</taxon>
        <taxon>Metazoa</taxon>
        <taxon>Chordata</taxon>
        <taxon>Craniata</taxon>
        <taxon>Vertebrata</taxon>
        <taxon>Euteleostomi</taxon>
        <taxon>Lepidosauria</taxon>
        <taxon>Squamata</taxon>
        <taxon>Bifurcata</taxon>
        <taxon>Unidentata</taxon>
        <taxon>Episquamata</taxon>
        <taxon>Laterata</taxon>
        <taxon>Teiioidea</taxon>
        <taxon>Teiidae</taxon>
        <taxon>Salvator</taxon>
    </lineage>
</organism>
<name>A0A8D0BMK6_SALMN</name>
<reference evidence="1" key="1">
    <citation type="submission" date="2025-08" db="UniProtKB">
        <authorList>
            <consortium name="Ensembl"/>
        </authorList>
    </citation>
    <scope>IDENTIFICATION</scope>
</reference>
<dbReference type="GeneTree" id="ENSGT00990000205129"/>
<dbReference type="AlphaFoldDB" id="A0A8D0BMK6"/>
<proteinExistence type="predicted"/>
<dbReference type="Proteomes" id="UP000694421">
    <property type="component" value="Unplaced"/>
</dbReference>
<evidence type="ECO:0000313" key="2">
    <source>
        <dbReference type="Proteomes" id="UP000694421"/>
    </source>
</evidence>
<evidence type="ECO:0000313" key="1">
    <source>
        <dbReference type="Ensembl" id="ENSSMRP00000010307.1"/>
    </source>
</evidence>
<reference evidence="1" key="2">
    <citation type="submission" date="2025-09" db="UniProtKB">
        <authorList>
            <consortium name="Ensembl"/>
        </authorList>
    </citation>
    <scope>IDENTIFICATION</scope>
</reference>
<sequence>DKLEGLFPLDLPGSWSPALGLCCWQQRLCLGKVKLTGVKGCFEGLDVRGHARDPVDAHFVYAALLHLLNTLAHDVWHLGTFAPGTSVCLLKKAFQNLKSGFESWTGRSKCPQ</sequence>
<keyword evidence="2" id="KW-1185">Reference proteome</keyword>